<accession>A0ABU6XMF4</accession>
<name>A0ABU6XMF4_9FABA</name>
<protein>
    <recommendedName>
        <fullName evidence="1">F-box associated beta-propeller type 3 domain-containing protein</fullName>
    </recommendedName>
</protein>
<reference evidence="2 3" key="1">
    <citation type="journal article" date="2023" name="Plants (Basel)">
        <title>Bridging the Gap: Combining Genomics and Transcriptomics Approaches to Understand Stylosanthes scabra, an Orphan Legume from the Brazilian Caatinga.</title>
        <authorList>
            <person name="Ferreira-Neto J.R.C."/>
            <person name="da Silva M.D."/>
            <person name="Binneck E."/>
            <person name="de Melo N.F."/>
            <person name="da Silva R.H."/>
            <person name="de Melo A.L.T.M."/>
            <person name="Pandolfi V."/>
            <person name="Bustamante F.O."/>
            <person name="Brasileiro-Vidal A.C."/>
            <person name="Benko-Iseppon A.M."/>
        </authorList>
    </citation>
    <scope>NUCLEOTIDE SEQUENCE [LARGE SCALE GENOMIC DNA]</scope>
    <source>
        <tissue evidence="2">Leaves</tissue>
    </source>
</reference>
<evidence type="ECO:0000259" key="1">
    <source>
        <dbReference type="Pfam" id="PF08268"/>
    </source>
</evidence>
<keyword evidence="3" id="KW-1185">Reference proteome</keyword>
<dbReference type="EMBL" id="JASCZI010212355">
    <property type="protein sequence ID" value="MED6199222.1"/>
    <property type="molecule type" value="Genomic_DNA"/>
</dbReference>
<sequence>MNKLGYHSVICQGRAYWIDWSGPEYKFVDSIVSFDIHEKKFSTMLLPQKSRGKLNYLINYDGTLCFASNQIRFSGVTIVFWQVKMEDGRIVEWKRFTGLCNLGIQWNPIMLLGHDLIRVNEDPVYDDNGELIQKSRFSISKFNPKQRSSKAFIHHQLN</sequence>
<comment type="caution">
    <text evidence="2">The sequence shown here is derived from an EMBL/GenBank/DDBJ whole genome shotgun (WGS) entry which is preliminary data.</text>
</comment>
<organism evidence="2 3">
    <name type="scientific">Stylosanthes scabra</name>
    <dbReference type="NCBI Taxonomy" id="79078"/>
    <lineage>
        <taxon>Eukaryota</taxon>
        <taxon>Viridiplantae</taxon>
        <taxon>Streptophyta</taxon>
        <taxon>Embryophyta</taxon>
        <taxon>Tracheophyta</taxon>
        <taxon>Spermatophyta</taxon>
        <taxon>Magnoliopsida</taxon>
        <taxon>eudicotyledons</taxon>
        <taxon>Gunneridae</taxon>
        <taxon>Pentapetalae</taxon>
        <taxon>rosids</taxon>
        <taxon>fabids</taxon>
        <taxon>Fabales</taxon>
        <taxon>Fabaceae</taxon>
        <taxon>Papilionoideae</taxon>
        <taxon>50 kb inversion clade</taxon>
        <taxon>dalbergioids sensu lato</taxon>
        <taxon>Dalbergieae</taxon>
        <taxon>Pterocarpus clade</taxon>
        <taxon>Stylosanthes</taxon>
    </lineage>
</organism>
<evidence type="ECO:0000313" key="3">
    <source>
        <dbReference type="Proteomes" id="UP001341840"/>
    </source>
</evidence>
<proteinExistence type="predicted"/>
<feature type="non-terminal residue" evidence="2">
    <location>
        <position position="158"/>
    </location>
</feature>
<evidence type="ECO:0000313" key="2">
    <source>
        <dbReference type="EMBL" id="MED6199222.1"/>
    </source>
</evidence>
<gene>
    <name evidence="2" type="ORF">PIB30_073920</name>
</gene>
<dbReference type="Proteomes" id="UP001341840">
    <property type="component" value="Unassembled WGS sequence"/>
</dbReference>
<dbReference type="Pfam" id="PF08268">
    <property type="entry name" value="FBA_3"/>
    <property type="match status" value="1"/>
</dbReference>
<feature type="domain" description="F-box associated beta-propeller type 3" evidence="1">
    <location>
        <begin position="8"/>
        <end position="101"/>
    </location>
</feature>
<dbReference type="InterPro" id="IPR013187">
    <property type="entry name" value="F-box-assoc_dom_typ3"/>
</dbReference>